<evidence type="ECO:0000313" key="3">
    <source>
        <dbReference type="Proteomes" id="UP001457282"/>
    </source>
</evidence>
<gene>
    <name evidence="1" type="ORF">M0R45_035728</name>
    <name evidence="2" type="ORF">M0R45_035729</name>
</gene>
<proteinExistence type="predicted"/>
<evidence type="ECO:0000313" key="1">
    <source>
        <dbReference type="EMBL" id="KAK9911841.1"/>
    </source>
</evidence>
<protein>
    <submittedName>
        <fullName evidence="1">Uncharacterized protein</fullName>
    </submittedName>
</protein>
<dbReference type="AlphaFoldDB" id="A0AAW1VXS8"/>
<reference evidence="1 3" key="1">
    <citation type="journal article" date="2023" name="G3 (Bethesda)">
        <title>A chromosome-length genome assembly and annotation of blackberry (Rubus argutus, cv. 'Hillquist').</title>
        <authorList>
            <person name="Bruna T."/>
            <person name="Aryal R."/>
            <person name="Dudchenko O."/>
            <person name="Sargent D.J."/>
            <person name="Mead D."/>
            <person name="Buti M."/>
            <person name="Cavallini A."/>
            <person name="Hytonen T."/>
            <person name="Andres J."/>
            <person name="Pham M."/>
            <person name="Weisz D."/>
            <person name="Mascagni F."/>
            <person name="Usai G."/>
            <person name="Natali L."/>
            <person name="Bassil N."/>
            <person name="Fernandez G.E."/>
            <person name="Lomsadze A."/>
            <person name="Armour M."/>
            <person name="Olukolu B."/>
            <person name="Poorten T."/>
            <person name="Britton C."/>
            <person name="Davik J."/>
            <person name="Ashrafi H."/>
            <person name="Aiden E.L."/>
            <person name="Borodovsky M."/>
            <person name="Worthington M."/>
        </authorList>
    </citation>
    <scope>NUCLEOTIDE SEQUENCE [LARGE SCALE GENOMIC DNA]</scope>
    <source>
        <strain evidence="1">PI 553951</strain>
    </source>
</reference>
<evidence type="ECO:0000313" key="2">
    <source>
        <dbReference type="EMBL" id="KAK9911842.1"/>
    </source>
</evidence>
<accession>A0AAW1VXS8</accession>
<sequence>MGDELQLGLGKFRAENRAVRATPTARIEGCDGCSDGVDGELGFEIDDGCHGCGGEVVTGLTPATRVLGFCGLFGLEMRVG</sequence>
<dbReference type="Proteomes" id="UP001457282">
    <property type="component" value="Unassembled WGS sequence"/>
</dbReference>
<dbReference type="EMBL" id="JBEDUW010000007">
    <property type="protein sequence ID" value="KAK9911842.1"/>
    <property type="molecule type" value="Genomic_DNA"/>
</dbReference>
<dbReference type="EMBL" id="JBEDUW010000007">
    <property type="protein sequence ID" value="KAK9911841.1"/>
    <property type="molecule type" value="Genomic_DNA"/>
</dbReference>
<comment type="caution">
    <text evidence="1">The sequence shown here is derived from an EMBL/GenBank/DDBJ whole genome shotgun (WGS) entry which is preliminary data.</text>
</comment>
<organism evidence="1 3">
    <name type="scientific">Rubus argutus</name>
    <name type="common">Southern blackberry</name>
    <dbReference type="NCBI Taxonomy" id="59490"/>
    <lineage>
        <taxon>Eukaryota</taxon>
        <taxon>Viridiplantae</taxon>
        <taxon>Streptophyta</taxon>
        <taxon>Embryophyta</taxon>
        <taxon>Tracheophyta</taxon>
        <taxon>Spermatophyta</taxon>
        <taxon>Magnoliopsida</taxon>
        <taxon>eudicotyledons</taxon>
        <taxon>Gunneridae</taxon>
        <taxon>Pentapetalae</taxon>
        <taxon>rosids</taxon>
        <taxon>fabids</taxon>
        <taxon>Rosales</taxon>
        <taxon>Rosaceae</taxon>
        <taxon>Rosoideae</taxon>
        <taxon>Rosoideae incertae sedis</taxon>
        <taxon>Rubus</taxon>
    </lineage>
</organism>
<keyword evidence="3" id="KW-1185">Reference proteome</keyword>
<name>A0AAW1VXS8_RUBAR</name>